<keyword evidence="1" id="KW-0812">Transmembrane</keyword>
<keyword evidence="2" id="KW-0732">Signal</keyword>
<dbReference type="STRING" id="237561.A0A1D8PEZ3"/>
<feature type="chain" id="PRO_5009111082" evidence="2">
    <location>
        <begin position="18"/>
        <end position="278"/>
    </location>
</feature>
<keyword evidence="1" id="KW-1133">Transmembrane helix</keyword>
<dbReference type="GeneID" id="3644447"/>
<evidence type="ECO:0000313" key="4">
    <source>
        <dbReference type="EMBL" id="AOW26716.1"/>
    </source>
</evidence>
<evidence type="ECO:0000313" key="3">
    <source>
        <dbReference type="CGD" id="CAL0000179316"/>
    </source>
</evidence>
<evidence type="ECO:0000313" key="5">
    <source>
        <dbReference type="Proteomes" id="UP000000559"/>
    </source>
</evidence>
<evidence type="ECO:0000256" key="1">
    <source>
        <dbReference type="SAM" id="Phobius"/>
    </source>
</evidence>
<sequence>MKLSAVIFLGSLSLTQATGWYPVNSKQEIPSEIVPYTKGQEVSFGCIQRNIDNGEHKFDEKENIIYGPFPTCKETGKPLAFKYGINEDINCTIQFTDELYHLFQLYLHEDAPFSCRLPLSSDVLSIEKGGASIPLTFNIRGALSESHIDIDHSMNVLITKPANNDPNQFTFVSAIAYGAGTNTTRAVIGDQVTMTFAVRWLDQLSPVNSNGGQKLPYQDGFYRFPTSFVPISYSLFYFYLLLTSFISGIAMIAFSYKWISLKITKHKYMPVDDESKQD</sequence>
<dbReference type="OrthoDB" id="18530at2759"/>
<dbReference type="EMBL" id="CP017623">
    <property type="protein sequence ID" value="AOW26716.1"/>
    <property type="molecule type" value="Genomic_DNA"/>
</dbReference>
<proteinExistence type="predicted"/>
<dbReference type="InParanoid" id="A0A1D8PEZ3"/>
<reference evidence="4 5" key="1">
    <citation type="journal article" date="2004" name="Proc. Natl. Acad. Sci. U.S.A.">
        <title>The diploid genome sequence of Candida albicans.</title>
        <authorList>
            <person name="Jones T."/>
            <person name="Federspiel N.A."/>
            <person name="Chibana H."/>
            <person name="Dungan J."/>
            <person name="Kalman S."/>
            <person name="Magee B.B."/>
            <person name="Newport G."/>
            <person name="Thorstenson Y.R."/>
            <person name="Agabian N."/>
            <person name="Magee P.T."/>
            <person name="Davis R.W."/>
            <person name="Scherer S."/>
        </authorList>
    </citation>
    <scope>NUCLEOTIDE SEQUENCE [LARGE SCALE GENOMIC DNA]</scope>
    <source>
        <strain evidence="5">SC5314 / ATCC MYA-2876</strain>
    </source>
</reference>
<reference evidence="4 5" key="3">
    <citation type="journal article" date="2013" name="Genome Biol.">
        <title>Assembly of a phased diploid Candida albicans genome facilitates allele-specific measurements and provides a simple model for repeat and indel structure.</title>
        <authorList>
            <person name="Muzzey D."/>
            <person name="Schwartz K."/>
            <person name="Weissman J.S."/>
            <person name="Sherlock G."/>
        </authorList>
    </citation>
    <scope>NUCLEOTIDE SEQUENCE [LARGE SCALE GENOMIC DNA]</scope>
    <source>
        <strain evidence="5">SC5314 / ATCC MYA-2876</strain>
    </source>
</reference>
<dbReference type="AlphaFoldDB" id="A0A1D8PEZ3"/>
<dbReference type="CGD" id="CAL0000179316">
    <property type="gene designation" value="orf19.9864"/>
</dbReference>
<evidence type="ECO:0000256" key="2">
    <source>
        <dbReference type="SAM" id="SignalP"/>
    </source>
</evidence>
<protein>
    <submittedName>
        <fullName evidence="4">Uncharacterized protein</fullName>
    </submittedName>
</protein>
<keyword evidence="1" id="KW-0472">Membrane</keyword>
<dbReference type="OMA" id="FTDELYH"/>
<feature type="signal peptide" evidence="2">
    <location>
        <begin position="1"/>
        <end position="17"/>
    </location>
</feature>
<dbReference type="PANTHER" id="PTHR40368:SF1">
    <property type="entry name" value="YALI0F14399P"/>
    <property type="match status" value="1"/>
</dbReference>
<organism evidence="4 5">
    <name type="scientific">Candida albicans (strain SC5314 / ATCC MYA-2876)</name>
    <name type="common">Yeast</name>
    <dbReference type="NCBI Taxonomy" id="237561"/>
    <lineage>
        <taxon>Eukaryota</taxon>
        <taxon>Fungi</taxon>
        <taxon>Dikarya</taxon>
        <taxon>Ascomycota</taxon>
        <taxon>Saccharomycotina</taxon>
        <taxon>Pichiomycetes</taxon>
        <taxon>Debaryomycetaceae</taxon>
        <taxon>Candida/Lodderomyces clade</taxon>
        <taxon>Candida</taxon>
    </lineage>
</organism>
<dbReference type="Proteomes" id="UP000000559">
    <property type="component" value="Chromosome 1"/>
</dbReference>
<accession>A0A1D8PEZ3</accession>
<dbReference type="eggNOG" id="ENOG502S2ZP">
    <property type="taxonomic scope" value="Eukaryota"/>
</dbReference>
<dbReference type="KEGG" id="cal:CAALFM_C110890CA"/>
<dbReference type="RefSeq" id="XP_713933.2">
    <property type="nucleotide sequence ID" value="XM_708840.2"/>
</dbReference>
<name>A0A1D8PEZ3_CANAL</name>
<feature type="transmembrane region" description="Helical" evidence="1">
    <location>
        <begin position="236"/>
        <end position="259"/>
    </location>
</feature>
<keyword evidence="5" id="KW-1185">Reference proteome</keyword>
<dbReference type="VEuPathDB" id="FungiDB:C1_10890C_A"/>
<gene>
    <name evidence="4" type="ordered locus">CAALFM_C110890CA</name>
    <name evidence="3" type="ordered locus">orf19.9864</name>
</gene>
<reference evidence="4 5" key="2">
    <citation type="journal article" date="2007" name="Genome Biol.">
        <title>Assembly of the Candida albicans genome into sixteen supercontigs aligned on the eight chromosomes.</title>
        <authorList>
            <person name="van het Hoog M."/>
            <person name="Rast T.J."/>
            <person name="Martchenko M."/>
            <person name="Grindle S."/>
            <person name="Dignard D."/>
            <person name="Hogues H."/>
            <person name="Cuomo C."/>
            <person name="Berriman M."/>
            <person name="Scherer S."/>
            <person name="Magee B.B."/>
            <person name="Whiteway M."/>
            <person name="Chibana H."/>
            <person name="Nantel A."/>
            <person name="Magee P.T."/>
        </authorList>
    </citation>
    <scope>GENOME REANNOTATION</scope>
    <source>
        <strain evidence="5">SC5314 / ATCC MYA-2876</strain>
    </source>
</reference>
<dbReference type="PANTHER" id="PTHR40368">
    <property type="entry name" value="YALI0F14399P"/>
    <property type="match status" value="1"/>
</dbReference>